<dbReference type="PANTHER" id="PTHR10974">
    <property type="entry name" value="FI08016P-RELATED"/>
    <property type="match status" value="1"/>
</dbReference>
<dbReference type="InterPro" id="IPR017850">
    <property type="entry name" value="Alkaline_phosphatase_core_sf"/>
</dbReference>
<organism evidence="1 2">
    <name type="scientific">Aphis glycines</name>
    <name type="common">Soybean aphid</name>
    <dbReference type="NCBI Taxonomy" id="307491"/>
    <lineage>
        <taxon>Eukaryota</taxon>
        <taxon>Metazoa</taxon>
        <taxon>Ecdysozoa</taxon>
        <taxon>Arthropoda</taxon>
        <taxon>Hexapoda</taxon>
        <taxon>Insecta</taxon>
        <taxon>Pterygota</taxon>
        <taxon>Neoptera</taxon>
        <taxon>Paraneoptera</taxon>
        <taxon>Hemiptera</taxon>
        <taxon>Sternorrhyncha</taxon>
        <taxon>Aphidomorpha</taxon>
        <taxon>Aphidoidea</taxon>
        <taxon>Aphididae</taxon>
        <taxon>Aphidini</taxon>
        <taxon>Aphis</taxon>
        <taxon>Aphis</taxon>
    </lineage>
</organism>
<dbReference type="GO" id="GO:0005615">
    <property type="term" value="C:extracellular space"/>
    <property type="evidence" value="ECO:0007669"/>
    <property type="project" value="TreeGrafter"/>
</dbReference>
<dbReference type="CDD" id="cd16021">
    <property type="entry name" value="ALP_like"/>
    <property type="match status" value="1"/>
</dbReference>
<evidence type="ECO:0000313" key="1">
    <source>
        <dbReference type="EMBL" id="KAE9524867.1"/>
    </source>
</evidence>
<name>A0A6G0T4N7_APHGL</name>
<comment type="caution">
    <text evidence="1">The sequence shown here is derived from an EMBL/GenBank/DDBJ whole genome shotgun (WGS) entry which is preliminary data.</text>
</comment>
<proteinExistence type="predicted"/>
<dbReference type="FunFam" id="3.40.720.10:FF:000017">
    <property type="entry name" value="Predicted protein"/>
    <property type="match status" value="1"/>
</dbReference>
<keyword evidence="2" id="KW-1185">Reference proteome</keyword>
<protein>
    <submittedName>
        <fullName evidence="1">Uncharacterized protein</fullName>
    </submittedName>
</protein>
<dbReference type="EMBL" id="VYZN01000065">
    <property type="protein sequence ID" value="KAE9524867.1"/>
    <property type="molecule type" value="Genomic_DNA"/>
</dbReference>
<dbReference type="InterPro" id="IPR004245">
    <property type="entry name" value="DUF229"/>
</dbReference>
<dbReference type="Pfam" id="PF02995">
    <property type="entry name" value="DUF229"/>
    <property type="match status" value="1"/>
</dbReference>
<reference evidence="1 2" key="1">
    <citation type="submission" date="2019-08" db="EMBL/GenBank/DDBJ databases">
        <title>The genome of the soybean aphid Biotype 1, its phylome, world population structure and adaptation to the North American continent.</title>
        <authorList>
            <person name="Giordano R."/>
            <person name="Donthu R.K."/>
            <person name="Hernandez A.G."/>
            <person name="Wright C.L."/>
            <person name="Zimin A.V."/>
        </authorList>
    </citation>
    <scope>NUCLEOTIDE SEQUENCE [LARGE SCALE GENOMIC DNA]</scope>
    <source>
        <tissue evidence="1">Whole aphids</tissue>
    </source>
</reference>
<dbReference type="AlphaFoldDB" id="A0A6G0T4N7"/>
<dbReference type="OrthoDB" id="413313at2759"/>
<dbReference type="PANTHER" id="PTHR10974:SF73">
    <property type="entry name" value="FI21235P1"/>
    <property type="match status" value="1"/>
</dbReference>
<dbReference type="Proteomes" id="UP000475862">
    <property type="component" value="Unassembled WGS sequence"/>
</dbReference>
<dbReference type="Gene3D" id="3.40.720.10">
    <property type="entry name" value="Alkaline Phosphatase, subunit A"/>
    <property type="match status" value="1"/>
</dbReference>
<accession>A0A6G0T4N7</accession>
<dbReference type="SUPFAM" id="SSF53649">
    <property type="entry name" value="Alkaline phosphatase-like"/>
    <property type="match status" value="1"/>
</dbReference>
<gene>
    <name evidence="1" type="ORF">AGLY_014917</name>
</gene>
<evidence type="ECO:0000313" key="2">
    <source>
        <dbReference type="Proteomes" id="UP000475862"/>
    </source>
</evidence>
<sequence>MMSTAHRSTTFGVEDGYCKGTVLSGSACMCLHIFRHHGLFNFSNDPQQFILRYVRSKYYAVRKTIFFLIQISDRYLHMIKQIELDIIKSSNNEVPVKNSKTENYTACPLPNLDPFNPVMMKFFEKEAPLVCDEEEDWVTVKGNIARITDKALKKYGDIQCKFMDVLRANDFSSSLGVVTTTHTEYNLETSDFFRVYCESENGKFSWESRMAGIRFDEDVINRAGWDQVPKDGLGLNVLMFGMDSLSHMMVQRGLPKVYAKLKSMNARVLKGYNIVGDGTPQALIPILTGRTELELPDTRKRMGNKATYVNVYPFIWNEFKKHGYVTGYAEDVPGVGIFTYRLKGFDQQPTDHYMRSYYVDAAPMFQHQKPFCYGSLPRHKIMLNYIKDMFRVYEDKPKFMFAFHGELSHDYTSKVSVAENDLVEWLEWFEKSGYLNNTMLVFMSDHGQRFTAIRDTQQGKLEERMPFFSFILPKWFDRKYPKMASNFNNNTNRLTTPFDIYSTLMSVLHRDGLKTDDVNKRSISLFNEIPLDRTCRDAYIEPHWCACLKWQPISVDAPLAVDAVAHFVQFLNRLNAKYTDLCAPIEIDRIEWANKMAPNEGLLKFHHAADPDGFVPDMSGKTKITDIYLQIKVITRQPAKAVFEFSCQYNNNTKRYTINEKAISRVNEYGNQSWCVAKTQPQLNKYCYCKKQN</sequence>